<evidence type="ECO:0000259" key="6">
    <source>
        <dbReference type="PROSITE" id="PS50103"/>
    </source>
</evidence>
<sequence>MTVCRYWGQSGGCARGDNCKFEHPGSQRDSNRNSRGGGGGFGGGSNNNRFGAFNNVDRYRPNPPNPPNQSSGGSFANNRDAKPPAYHLDKNDMKNDLTGGRPIYPLSCYGPGRDVPRQLIEGPVEISPEELRVRYYAQRLAGNEAGAQEEESALNEKMSQQVKSILDDIDGAIRYIEEGANVHPNRIDIAKGNTGPTSVSRSPATNANPFSSAPANPVQTASNPFLKAPTATFGQSSTPGFGQPAFGQAANPGHVAPAFGQPSNPGQAAPGFGAASSLGPKPLPFGQTSAAPAGGAFGKPAFGTSGFGQPSMPGVGGAGGASVIGLKPAFGQASAVAPSAPFGQASAMGQQTNAFGKPAFGQTGFGQASQLGAGGAPFGQTAQPNASPFGQQLAAAPAAPAFGQTSQSTQQQPAFGTTQNQPAGGQANPFASTSASQPSVFGQPTRPTTSGSPFGGGQQNQPASPQAQNLFQQQPQASTAAPATAANPFGPRITQPASPFAQTSAQQTSSPAVSGAASNIDEKDRFKEGKPEDYEGEQGRMLEEIYRRVGQMGRFNDNEDIPLIPPKCEWIVQIPL</sequence>
<feature type="compositionally biased region" description="Polar residues" evidence="5">
    <location>
        <begin position="403"/>
        <end position="452"/>
    </location>
</feature>
<feature type="compositionally biased region" description="Low complexity" evidence="5">
    <location>
        <begin position="459"/>
        <end position="486"/>
    </location>
</feature>
<dbReference type="SUPFAM" id="SSF90229">
    <property type="entry name" value="CCCH zinc finger"/>
    <property type="match status" value="1"/>
</dbReference>
<dbReference type="GO" id="GO:0008270">
    <property type="term" value="F:zinc ion binding"/>
    <property type="evidence" value="ECO:0007669"/>
    <property type="project" value="UniProtKB-KW"/>
</dbReference>
<feature type="compositionally biased region" description="Basic and acidic residues" evidence="5">
    <location>
        <begin position="22"/>
        <end position="32"/>
    </location>
</feature>
<feature type="region of interest" description="Disordered" evidence="5">
    <location>
        <begin position="366"/>
        <end position="539"/>
    </location>
</feature>
<feature type="region of interest" description="Disordered" evidence="5">
    <location>
        <begin position="22"/>
        <end position="92"/>
    </location>
</feature>
<feature type="domain" description="C3H1-type" evidence="6">
    <location>
        <begin position="1"/>
        <end position="26"/>
    </location>
</feature>
<dbReference type="PROSITE" id="PS50103">
    <property type="entry name" value="ZF_C3H1"/>
    <property type="match status" value="1"/>
</dbReference>
<dbReference type="GO" id="GO:0005634">
    <property type="term" value="C:nucleus"/>
    <property type="evidence" value="ECO:0007669"/>
    <property type="project" value="TreeGrafter"/>
</dbReference>
<feature type="zinc finger region" description="C3H1-type" evidence="4">
    <location>
        <begin position="1"/>
        <end position="26"/>
    </location>
</feature>
<feature type="compositionally biased region" description="Basic and acidic residues" evidence="5">
    <location>
        <begin position="79"/>
        <end position="92"/>
    </location>
</feature>
<dbReference type="InterPro" id="IPR036855">
    <property type="entry name" value="Znf_CCCH_sf"/>
</dbReference>
<evidence type="ECO:0000256" key="4">
    <source>
        <dbReference type="PROSITE-ProRule" id="PRU00723"/>
    </source>
</evidence>
<organism evidence="7 8">
    <name type="scientific">Ophiobolus disseminans</name>
    <dbReference type="NCBI Taxonomy" id="1469910"/>
    <lineage>
        <taxon>Eukaryota</taxon>
        <taxon>Fungi</taxon>
        <taxon>Dikarya</taxon>
        <taxon>Ascomycota</taxon>
        <taxon>Pezizomycotina</taxon>
        <taxon>Dothideomycetes</taxon>
        <taxon>Pleosporomycetidae</taxon>
        <taxon>Pleosporales</taxon>
        <taxon>Pleosporineae</taxon>
        <taxon>Phaeosphaeriaceae</taxon>
        <taxon>Ophiobolus</taxon>
    </lineage>
</organism>
<keyword evidence="1 4" id="KW-0479">Metal-binding</keyword>
<feature type="compositionally biased region" description="Polar residues" evidence="5">
    <location>
        <begin position="495"/>
        <end position="512"/>
    </location>
</feature>
<name>A0A6A7A2M8_9PLEO</name>
<accession>A0A6A7A2M8</accession>
<protein>
    <recommendedName>
        <fullName evidence="6">C3H1-type domain-containing protein</fullName>
    </recommendedName>
</protein>
<dbReference type="AlphaFoldDB" id="A0A6A7A2M8"/>
<evidence type="ECO:0000313" key="7">
    <source>
        <dbReference type="EMBL" id="KAF2827356.1"/>
    </source>
</evidence>
<dbReference type="Pfam" id="PF18044">
    <property type="entry name" value="zf-CCCH_4"/>
    <property type="match status" value="1"/>
</dbReference>
<reference evidence="7" key="1">
    <citation type="journal article" date="2020" name="Stud. Mycol.">
        <title>101 Dothideomycetes genomes: a test case for predicting lifestyles and emergence of pathogens.</title>
        <authorList>
            <person name="Haridas S."/>
            <person name="Albert R."/>
            <person name="Binder M."/>
            <person name="Bloem J."/>
            <person name="Labutti K."/>
            <person name="Salamov A."/>
            <person name="Andreopoulos B."/>
            <person name="Baker S."/>
            <person name="Barry K."/>
            <person name="Bills G."/>
            <person name="Bluhm B."/>
            <person name="Cannon C."/>
            <person name="Castanera R."/>
            <person name="Culley D."/>
            <person name="Daum C."/>
            <person name="Ezra D."/>
            <person name="Gonzalez J."/>
            <person name="Henrissat B."/>
            <person name="Kuo A."/>
            <person name="Liang C."/>
            <person name="Lipzen A."/>
            <person name="Lutzoni F."/>
            <person name="Magnuson J."/>
            <person name="Mondo S."/>
            <person name="Nolan M."/>
            <person name="Ohm R."/>
            <person name="Pangilinan J."/>
            <person name="Park H.-J."/>
            <person name="Ramirez L."/>
            <person name="Alfaro M."/>
            <person name="Sun H."/>
            <person name="Tritt A."/>
            <person name="Yoshinaga Y."/>
            <person name="Zwiers L.-H."/>
            <person name="Turgeon B."/>
            <person name="Goodwin S."/>
            <person name="Spatafora J."/>
            <person name="Crous P."/>
            <person name="Grigoriev I."/>
        </authorList>
    </citation>
    <scope>NUCLEOTIDE SEQUENCE</scope>
    <source>
        <strain evidence="7">CBS 113818</strain>
    </source>
</reference>
<dbReference type="Gene3D" id="3.30.1370.210">
    <property type="match status" value="1"/>
</dbReference>
<dbReference type="InterPro" id="IPR000571">
    <property type="entry name" value="Znf_CCCH"/>
</dbReference>
<dbReference type="PANTHER" id="PTHR21099:SF2">
    <property type="entry name" value="SI:CH211-113E8.11"/>
    <property type="match status" value="1"/>
</dbReference>
<evidence type="ECO:0000313" key="8">
    <source>
        <dbReference type="Proteomes" id="UP000799424"/>
    </source>
</evidence>
<gene>
    <name evidence="7" type="ORF">CC86DRAFT_348743</name>
</gene>
<feature type="compositionally biased region" description="Gly residues" evidence="5">
    <location>
        <begin position="35"/>
        <end position="45"/>
    </location>
</feature>
<dbReference type="OrthoDB" id="20729at2759"/>
<proteinExistence type="predicted"/>
<feature type="compositionally biased region" description="Polar residues" evidence="5">
    <location>
        <begin position="380"/>
        <end position="390"/>
    </location>
</feature>
<dbReference type="InterPro" id="IPR041367">
    <property type="entry name" value="Znf-CCCH_4"/>
</dbReference>
<dbReference type="PANTHER" id="PTHR21099">
    <property type="entry name" value="RAD201"/>
    <property type="match status" value="1"/>
</dbReference>
<feature type="region of interest" description="Disordered" evidence="5">
    <location>
        <begin position="186"/>
        <end position="292"/>
    </location>
</feature>
<evidence type="ECO:0000256" key="1">
    <source>
        <dbReference type="ARBA" id="ARBA00022723"/>
    </source>
</evidence>
<feature type="compositionally biased region" description="Low complexity" evidence="5">
    <location>
        <begin position="46"/>
        <end position="55"/>
    </location>
</feature>
<evidence type="ECO:0000256" key="2">
    <source>
        <dbReference type="ARBA" id="ARBA00022771"/>
    </source>
</evidence>
<evidence type="ECO:0000256" key="3">
    <source>
        <dbReference type="ARBA" id="ARBA00022833"/>
    </source>
</evidence>
<keyword evidence="3 4" id="KW-0862">Zinc</keyword>
<evidence type="ECO:0000256" key="5">
    <source>
        <dbReference type="SAM" id="MobiDB-lite"/>
    </source>
</evidence>
<feature type="compositionally biased region" description="Polar residues" evidence="5">
    <location>
        <begin position="194"/>
        <end position="223"/>
    </location>
</feature>
<keyword evidence="2 4" id="KW-0863">Zinc-finger</keyword>
<dbReference type="Proteomes" id="UP000799424">
    <property type="component" value="Unassembled WGS sequence"/>
</dbReference>
<keyword evidence="8" id="KW-1185">Reference proteome</keyword>
<feature type="compositionally biased region" description="Basic and acidic residues" evidence="5">
    <location>
        <begin position="520"/>
        <end position="539"/>
    </location>
</feature>
<dbReference type="EMBL" id="MU006224">
    <property type="protein sequence ID" value="KAF2827356.1"/>
    <property type="molecule type" value="Genomic_DNA"/>
</dbReference>